<proteinExistence type="predicted"/>
<reference evidence="1" key="1">
    <citation type="submission" date="2015-07" db="EMBL/GenBank/DDBJ databases">
        <title>MeaNS - Measles Nucleotide Surveillance Program.</title>
        <authorList>
            <person name="Tran T."/>
            <person name="Druce J."/>
        </authorList>
    </citation>
    <scope>NUCLEOTIDE SEQUENCE</scope>
    <source>
        <strain evidence="1">UCB-OBI-ISO-001</strain>
        <tissue evidence="1">Gonad</tissue>
    </source>
</reference>
<sequence length="53" mass="5956">MSYLCINQQMYVAISIKLNQSAAHKQLEYPSSKKVGSVLDIQSACEINVSFYL</sequence>
<protein>
    <submittedName>
        <fullName evidence="1">Uncharacterized protein</fullName>
    </submittedName>
</protein>
<dbReference type="EMBL" id="KQ418610">
    <property type="protein sequence ID" value="KOF86555.1"/>
    <property type="molecule type" value="Genomic_DNA"/>
</dbReference>
<organism evidence="1">
    <name type="scientific">Octopus bimaculoides</name>
    <name type="common">California two-spotted octopus</name>
    <dbReference type="NCBI Taxonomy" id="37653"/>
    <lineage>
        <taxon>Eukaryota</taxon>
        <taxon>Metazoa</taxon>
        <taxon>Spiralia</taxon>
        <taxon>Lophotrochozoa</taxon>
        <taxon>Mollusca</taxon>
        <taxon>Cephalopoda</taxon>
        <taxon>Coleoidea</taxon>
        <taxon>Octopodiformes</taxon>
        <taxon>Octopoda</taxon>
        <taxon>Incirrata</taxon>
        <taxon>Octopodidae</taxon>
        <taxon>Octopus</taxon>
    </lineage>
</organism>
<name>A0A0L8HCS0_OCTBM</name>
<evidence type="ECO:0000313" key="1">
    <source>
        <dbReference type="EMBL" id="KOF86555.1"/>
    </source>
</evidence>
<gene>
    <name evidence="1" type="ORF">OCBIM_22018370mg</name>
</gene>
<dbReference type="AlphaFoldDB" id="A0A0L8HCS0"/>
<accession>A0A0L8HCS0</accession>